<dbReference type="EMBL" id="CADCVR010000027">
    <property type="protein sequence ID" value="CAA9483398.1"/>
    <property type="molecule type" value="Genomic_DNA"/>
</dbReference>
<gene>
    <name evidence="2" type="ORF">AVDCRST_MAG53-900</name>
</gene>
<dbReference type="InterPro" id="IPR036866">
    <property type="entry name" value="RibonucZ/Hydroxyglut_hydro"/>
</dbReference>
<dbReference type="Pfam" id="PF00753">
    <property type="entry name" value="Lactamase_B"/>
    <property type="match status" value="1"/>
</dbReference>
<organism evidence="2">
    <name type="scientific">uncultured Solirubrobacteraceae bacterium</name>
    <dbReference type="NCBI Taxonomy" id="1162706"/>
    <lineage>
        <taxon>Bacteria</taxon>
        <taxon>Bacillati</taxon>
        <taxon>Actinomycetota</taxon>
        <taxon>Thermoleophilia</taxon>
        <taxon>Solirubrobacterales</taxon>
        <taxon>Solirubrobacteraceae</taxon>
        <taxon>environmental samples</taxon>
    </lineage>
</organism>
<evidence type="ECO:0000259" key="1">
    <source>
        <dbReference type="SMART" id="SM00849"/>
    </source>
</evidence>
<dbReference type="AlphaFoldDB" id="A0A6J4RVX1"/>
<accession>A0A6J4RVX1</accession>
<reference evidence="2" key="1">
    <citation type="submission" date="2020-02" db="EMBL/GenBank/DDBJ databases">
        <authorList>
            <person name="Meier V. D."/>
        </authorList>
    </citation>
    <scope>NUCLEOTIDE SEQUENCE</scope>
    <source>
        <strain evidence="2">AVDCRST_MAG53</strain>
    </source>
</reference>
<evidence type="ECO:0000313" key="2">
    <source>
        <dbReference type="EMBL" id="CAA9483398.1"/>
    </source>
</evidence>
<proteinExistence type="predicted"/>
<dbReference type="PANTHER" id="PTHR42951:SF4">
    <property type="entry name" value="ACYL-COENZYME A THIOESTERASE MBLAC2"/>
    <property type="match status" value="1"/>
</dbReference>
<feature type="domain" description="Metallo-beta-lactamase" evidence="1">
    <location>
        <begin position="19"/>
        <end position="205"/>
    </location>
</feature>
<protein>
    <recommendedName>
        <fullName evidence="1">Metallo-beta-lactamase domain-containing protein</fullName>
    </recommendedName>
</protein>
<sequence length="266" mass="28999">MQVLAVHPEVVVAKSVKWQTTCTVVHHGDESFVIDSPLYPEELESLPSLLQQMGWGLSGLLSTHADFDHLLGRLAFPNASLGVSETTAARLKAEMGDAARRLRDFDVDDYVQRLRPLQLGDVQALPVPGRLDIGPSALELVPSEGHTHDGMAIWVPWANVLIPGDYLSPVELPWLQEQGSRTAYLATLGRLKPYVEQADWVVSGHGGPIDAARALAIMREDVAYLQALGDGDAAGRAALPLARRDRRMREVHAHNVARVAAHEGAR</sequence>
<name>A0A6J4RVX1_9ACTN</name>
<dbReference type="CDD" id="cd06262">
    <property type="entry name" value="metallo-hydrolase-like_MBL-fold"/>
    <property type="match status" value="1"/>
</dbReference>
<dbReference type="PANTHER" id="PTHR42951">
    <property type="entry name" value="METALLO-BETA-LACTAMASE DOMAIN-CONTAINING"/>
    <property type="match status" value="1"/>
</dbReference>
<dbReference type="SUPFAM" id="SSF56281">
    <property type="entry name" value="Metallo-hydrolase/oxidoreductase"/>
    <property type="match status" value="1"/>
</dbReference>
<dbReference type="InterPro" id="IPR001279">
    <property type="entry name" value="Metallo-B-lactamas"/>
</dbReference>
<dbReference type="Gene3D" id="3.60.15.10">
    <property type="entry name" value="Ribonuclease Z/Hydroxyacylglutathione hydrolase-like"/>
    <property type="match status" value="1"/>
</dbReference>
<dbReference type="SMART" id="SM00849">
    <property type="entry name" value="Lactamase_B"/>
    <property type="match status" value="1"/>
</dbReference>
<dbReference type="InterPro" id="IPR050855">
    <property type="entry name" value="NDM-1-like"/>
</dbReference>